<feature type="region of interest" description="Disordered" evidence="4">
    <location>
        <begin position="427"/>
        <end position="470"/>
    </location>
</feature>
<dbReference type="AlphaFoldDB" id="A0A2P6PWI6"/>
<protein>
    <submittedName>
        <fullName evidence="5">Putative transcription regulator mTERF family</fullName>
    </submittedName>
</protein>
<accession>A0A2P6PWI6</accession>
<dbReference type="Pfam" id="PF02536">
    <property type="entry name" value="mTERF"/>
    <property type="match status" value="4"/>
</dbReference>
<evidence type="ECO:0000256" key="3">
    <source>
        <dbReference type="ARBA" id="ARBA00022946"/>
    </source>
</evidence>
<evidence type="ECO:0000256" key="1">
    <source>
        <dbReference type="ARBA" id="ARBA00007692"/>
    </source>
</evidence>
<comment type="caution">
    <text evidence="5">The sequence shown here is derived from an EMBL/GenBank/DDBJ whole genome shotgun (WGS) entry which is preliminary data.</text>
</comment>
<keyword evidence="6" id="KW-1185">Reference proteome</keyword>
<dbReference type="GO" id="GO:0006353">
    <property type="term" value="P:DNA-templated transcription termination"/>
    <property type="evidence" value="ECO:0007669"/>
    <property type="project" value="UniProtKB-KW"/>
</dbReference>
<keyword evidence="2" id="KW-0805">Transcription regulation</keyword>
<dbReference type="Proteomes" id="UP000238479">
    <property type="component" value="Chromosome 6"/>
</dbReference>
<comment type="similarity">
    <text evidence="1">Belongs to the mTERF family.</text>
</comment>
<dbReference type="PANTHER" id="PTHR13068">
    <property type="entry name" value="CGI-12 PROTEIN-RELATED"/>
    <property type="match status" value="1"/>
</dbReference>
<evidence type="ECO:0000313" key="6">
    <source>
        <dbReference type="Proteomes" id="UP000238479"/>
    </source>
</evidence>
<keyword evidence="2" id="KW-0806">Transcription termination</keyword>
<dbReference type="STRING" id="74649.A0A2P6PWI6"/>
<sequence length="844" mass="96181">MYSSLDCHAVSTFHLKATLSNSVVNQKGREREREYGSQLHLHLASPILSRLFCRNWHAVAGSRFRLQNQWFCTTRLTSSSSSSDDFTVSYLVNSCGLSPEAAVVASHKVKLLSFEKPDSVLALLKHYEFSETQISTLVRRHPHVLVANAQETLLPKLEFLCSIGMSRLDLARTLANNPIVLMRSLEYQIRPSYTFFKKVVLSDVKVVDIWKRNSWIFRGNLFKNVIPNIELVRELGMPQSCIALLLTYYANIVMKKPDFFGQLVGEVKEMGFDPQRSSFVQAMHALSGKETTWKLCQEVYRSWGWSDEDILDAFRSHPLCMMKSGKKIMETMDFLVNKMGWQSQKIARSSRVLGYSLEKRIIPRCSVVRILLLKGLMKEEELNMNTIITTSEKYFLTKFVSRYLNQVPQLLNVYQGKLDFQDLSLSREGAGKQGGPEAAGRRGGSSEEWSGTGSEEGRGRRRSAEGCSLENGHPVGGMASHFGPQKQLFCTRLTGRSEIPAGQDDSTVSYLVNSCGLSPESATLVSHTVKLQSLEKSDSVLALLKHYEFSEAQISKVVQRLPHILLADVEQTLLPNLEFYCSIGMSRLHLARTLSYNPWLMSLSLKNDIVPTYSFFKSVVLSDVKVIHILKHKSWIFRENLSKNLIPNIELVRELGIPQSCIALLLTSYTDVVMKKPELFSQLVHQVTEMGFDPQNLSFVQAIHALYGKETTWKRCQEVYRRWGWSENHIRSAFRVSPLCMVMSEKKLMATMDFLVNKMGWQSQTIAKYPHVLSYSLQKRFIPRFSVVRVLFLKGLIEEENLSLATGISKSEKYFLDRFVNRYLSQVPQLLDVYRGKVDIQDVL</sequence>
<reference evidence="5 6" key="1">
    <citation type="journal article" date="2018" name="Nat. Genet.">
        <title>The Rosa genome provides new insights in the design of modern roses.</title>
        <authorList>
            <person name="Bendahmane M."/>
        </authorList>
    </citation>
    <scope>NUCLEOTIDE SEQUENCE [LARGE SCALE GENOMIC DNA]</scope>
    <source>
        <strain evidence="6">cv. Old Blush</strain>
    </source>
</reference>
<dbReference type="EMBL" id="PDCK01000044">
    <property type="protein sequence ID" value="PRQ26292.1"/>
    <property type="molecule type" value="Genomic_DNA"/>
</dbReference>
<evidence type="ECO:0000256" key="2">
    <source>
        <dbReference type="ARBA" id="ARBA00022472"/>
    </source>
</evidence>
<dbReference type="Gene3D" id="1.25.70.10">
    <property type="entry name" value="Transcription termination factor 3, mitochondrial"/>
    <property type="match status" value="2"/>
</dbReference>
<proteinExistence type="inferred from homology"/>
<keyword evidence="3" id="KW-0809">Transit peptide</keyword>
<dbReference type="SMART" id="SM00733">
    <property type="entry name" value="Mterf"/>
    <property type="match status" value="11"/>
</dbReference>
<dbReference type="InterPro" id="IPR003690">
    <property type="entry name" value="MTERF"/>
</dbReference>
<dbReference type="OMA" id="LDFLMYR"/>
<feature type="compositionally biased region" description="Basic and acidic residues" evidence="4">
    <location>
        <begin position="455"/>
        <end position="464"/>
    </location>
</feature>
<evidence type="ECO:0000313" key="5">
    <source>
        <dbReference type="EMBL" id="PRQ26292.1"/>
    </source>
</evidence>
<organism evidence="5 6">
    <name type="scientific">Rosa chinensis</name>
    <name type="common">China rose</name>
    <dbReference type="NCBI Taxonomy" id="74649"/>
    <lineage>
        <taxon>Eukaryota</taxon>
        <taxon>Viridiplantae</taxon>
        <taxon>Streptophyta</taxon>
        <taxon>Embryophyta</taxon>
        <taxon>Tracheophyta</taxon>
        <taxon>Spermatophyta</taxon>
        <taxon>Magnoliopsida</taxon>
        <taxon>eudicotyledons</taxon>
        <taxon>Gunneridae</taxon>
        <taxon>Pentapetalae</taxon>
        <taxon>rosids</taxon>
        <taxon>fabids</taxon>
        <taxon>Rosales</taxon>
        <taxon>Rosaceae</taxon>
        <taxon>Rosoideae</taxon>
        <taxon>Rosoideae incertae sedis</taxon>
        <taxon>Rosa</taxon>
    </lineage>
</organism>
<keyword evidence="2" id="KW-0804">Transcription</keyword>
<dbReference type="Gramene" id="PRQ26292">
    <property type="protein sequence ID" value="PRQ26292"/>
    <property type="gene ID" value="RchiOBHm_Chr6g0293011"/>
</dbReference>
<name>A0A2P6PWI6_ROSCH</name>
<evidence type="ECO:0000256" key="4">
    <source>
        <dbReference type="SAM" id="MobiDB-lite"/>
    </source>
</evidence>
<dbReference type="PANTHER" id="PTHR13068:SF133">
    <property type="entry name" value="MITOCHONDRIAL TRANSCRIPTION TERMINATION FACTOR FAMILY PROTEIN"/>
    <property type="match status" value="1"/>
</dbReference>
<dbReference type="InterPro" id="IPR038538">
    <property type="entry name" value="MTERF_sf"/>
</dbReference>
<dbReference type="FunFam" id="1.25.70.10:FF:000001">
    <property type="entry name" value="Mitochondrial transcription termination factor-like"/>
    <property type="match status" value="2"/>
</dbReference>
<dbReference type="GO" id="GO:0003676">
    <property type="term" value="F:nucleic acid binding"/>
    <property type="evidence" value="ECO:0007669"/>
    <property type="project" value="InterPro"/>
</dbReference>
<gene>
    <name evidence="5" type="ORF">RchiOBHm_Chr6g0293011</name>
</gene>